<dbReference type="AlphaFoldDB" id="A0A5R8WTP3"/>
<comment type="caution">
    <text evidence="2">The sequence shown here is derived from an EMBL/GenBank/DDBJ whole genome shotgun (WGS) entry which is preliminary data.</text>
</comment>
<dbReference type="EMBL" id="VAJM01000002">
    <property type="protein sequence ID" value="TLM95127.1"/>
    <property type="molecule type" value="Genomic_DNA"/>
</dbReference>
<evidence type="ECO:0000313" key="2">
    <source>
        <dbReference type="EMBL" id="TLM95127.1"/>
    </source>
</evidence>
<keyword evidence="3" id="KW-1185">Reference proteome</keyword>
<gene>
    <name evidence="2" type="ORF">FDY95_04855</name>
</gene>
<reference evidence="2 3" key="1">
    <citation type="submission" date="2019-05" db="EMBL/GenBank/DDBJ databases">
        <title>Hymenobacter edaphi sp. nov., isolated from abandoned arsenic-contaminated farmland soil.</title>
        <authorList>
            <person name="Nie L."/>
        </authorList>
    </citation>
    <scope>NUCLEOTIDE SEQUENCE [LARGE SCALE GENOMIC DNA]</scope>
    <source>
        <strain evidence="2 3">1-3-3-8</strain>
    </source>
</reference>
<feature type="region of interest" description="Disordered" evidence="1">
    <location>
        <begin position="64"/>
        <end position="152"/>
    </location>
</feature>
<accession>A0A5R8WTP3</accession>
<sequence>MDKKHSASAHQAEAYPTARIYTQPELRERLKDEIMAGDRGGAPGQWSARKAQLLAHEYRQSGGGYTFAKRSAGQQHLQDWTKQDWQTADGHPAEREGGTTRYLPKQAWTDLTPNQRKATNEKKQAGSRAGQQHVPNTAAARKASQKATDEDE</sequence>
<evidence type="ECO:0000313" key="3">
    <source>
        <dbReference type="Proteomes" id="UP000305517"/>
    </source>
</evidence>
<dbReference type="RefSeq" id="WP_138075602.1">
    <property type="nucleotide sequence ID" value="NZ_VAJM01000002.1"/>
</dbReference>
<protein>
    <recommendedName>
        <fullName evidence="4">DUF5872 domain-containing protein</fullName>
    </recommendedName>
</protein>
<organism evidence="2 3">
    <name type="scientific">Hymenobacter jeollabukensis</name>
    <dbReference type="NCBI Taxonomy" id="2025313"/>
    <lineage>
        <taxon>Bacteria</taxon>
        <taxon>Pseudomonadati</taxon>
        <taxon>Bacteroidota</taxon>
        <taxon>Cytophagia</taxon>
        <taxon>Cytophagales</taxon>
        <taxon>Hymenobacteraceae</taxon>
        <taxon>Hymenobacter</taxon>
    </lineage>
</organism>
<proteinExistence type="predicted"/>
<dbReference type="OrthoDB" id="791686at2"/>
<feature type="region of interest" description="Disordered" evidence="1">
    <location>
        <begin position="1"/>
        <end position="24"/>
    </location>
</feature>
<name>A0A5R8WTP3_9BACT</name>
<dbReference type="Proteomes" id="UP000305517">
    <property type="component" value="Unassembled WGS sequence"/>
</dbReference>
<feature type="compositionally biased region" description="Polar residues" evidence="1">
    <location>
        <begin position="72"/>
        <end position="86"/>
    </location>
</feature>
<evidence type="ECO:0000256" key="1">
    <source>
        <dbReference type="SAM" id="MobiDB-lite"/>
    </source>
</evidence>
<evidence type="ECO:0008006" key="4">
    <source>
        <dbReference type="Google" id="ProtNLM"/>
    </source>
</evidence>